<feature type="domain" description="Alpha fucosidase A-like C-terminal" evidence="2">
    <location>
        <begin position="701"/>
        <end position="761"/>
    </location>
</feature>
<dbReference type="GO" id="GO:0016787">
    <property type="term" value="F:hydrolase activity"/>
    <property type="evidence" value="ECO:0007669"/>
    <property type="project" value="UniProtKB-KW"/>
</dbReference>
<dbReference type="Pfam" id="PF21307">
    <property type="entry name" value="Glyco_hydro_95_C"/>
    <property type="match status" value="1"/>
</dbReference>
<reference evidence="4 5" key="1">
    <citation type="submission" date="2019-11" db="EMBL/GenBank/DDBJ databases">
        <title>Draft genome sequences of five Paenibacillus species of dairy origin.</title>
        <authorList>
            <person name="Olajide A.M."/>
            <person name="Chen S."/>
            <person name="Lapointe G."/>
        </authorList>
    </citation>
    <scope>NUCLEOTIDE SEQUENCE [LARGE SCALE GENOMIC DNA]</scope>
    <source>
        <strain evidence="4 5">3CS1</strain>
    </source>
</reference>
<dbReference type="InterPro" id="IPR008928">
    <property type="entry name" value="6-hairpin_glycosidase_sf"/>
</dbReference>
<dbReference type="Proteomes" id="UP000435177">
    <property type="component" value="Unassembled WGS sequence"/>
</dbReference>
<dbReference type="Pfam" id="PF14498">
    <property type="entry name" value="Glyco_hyd_65N_2"/>
    <property type="match status" value="1"/>
</dbReference>
<protein>
    <submittedName>
        <fullName evidence="4">Glycoside hydrolase family 95 protein</fullName>
    </submittedName>
</protein>
<dbReference type="InterPro" id="IPR012341">
    <property type="entry name" value="6hp_glycosidase-like_sf"/>
</dbReference>
<feature type="domain" description="Glycosyl hydrolase family 95 catalytic" evidence="3">
    <location>
        <begin position="279"/>
        <end position="699"/>
    </location>
</feature>
<dbReference type="PANTHER" id="PTHR31084">
    <property type="entry name" value="ALPHA-L-FUCOSIDASE 2"/>
    <property type="match status" value="1"/>
</dbReference>
<dbReference type="InterPro" id="IPR049053">
    <property type="entry name" value="AFCA-like_C"/>
</dbReference>
<organism evidence="4 5">
    <name type="scientific">Paenibacillus campinasensis</name>
    <dbReference type="NCBI Taxonomy" id="66347"/>
    <lineage>
        <taxon>Bacteria</taxon>
        <taxon>Bacillati</taxon>
        <taxon>Bacillota</taxon>
        <taxon>Bacilli</taxon>
        <taxon>Bacillales</taxon>
        <taxon>Paenibacillaceae</taxon>
        <taxon>Paenibacillus</taxon>
    </lineage>
</organism>
<dbReference type="InterPro" id="IPR027414">
    <property type="entry name" value="GH95_N_dom"/>
</dbReference>
<proteinExistence type="predicted"/>
<keyword evidence="5" id="KW-1185">Reference proteome</keyword>
<accession>A0ABW9SYV1</accession>
<evidence type="ECO:0000259" key="1">
    <source>
        <dbReference type="Pfam" id="PF14498"/>
    </source>
</evidence>
<dbReference type="Pfam" id="PF22124">
    <property type="entry name" value="Glyco_hydro_95_cat"/>
    <property type="match status" value="1"/>
</dbReference>
<dbReference type="EMBL" id="WOAA01000002">
    <property type="protein sequence ID" value="MUG65105.1"/>
    <property type="molecule type" value="Genomic_DNA"/>
</dbReference>
<gene>
    <name evidence="4" type="ORF">GNP94_03680</name>
</gene>
<evidence type="ECO:0000259" key="2">
    <source>
        <dbReference type="Pfam" id="PF21307"/>
    </source>
</evidence>
<sequence>MTQHRLWYTRPAEGWPQGLPIGNGRIGNVIVAAPRQEIWHLTEITYWSGQAEPVQGQRNTKKDLEQMRQHFFRGEFREGDRLAKVHLQPPKRNFGTNLGLCQVIIELASNQASVAEAAEEDAAASGLTFLRELDLDEAVVRSVTKQHGIQLTREVLVSHPGGVIASRIHSSDPQGVSFRLSMSGENGPFHVSALGDGTLSFRGQALEDIHSDGTCGVSCQGLLRVLASGGQVHSTADGITVAGAAEAIIYIAVSTDYRQQDEAWREESARQLEAAVAKGYKKLRKEHIADHRALYRRVSLDLGASELMELPTDERIGRFKQGKLDDPQLFALFFQYGRYLMIAGSRADSPLPLHLQGLWNDGEANRMAWSCDYHLDVNTEMNYFPAEIGNLSESHTPLMHYVAELAQAGRAAARHYYSADGWVAHVFSNAWGFASPGWETSWGLNVTGGLWIATHLMEHYAYSRDRAFLAEIAYPVLKEAAAFFLDYMAVHPKYGWLVTGPSNSPENSFFTGNPEDGHQQLSMGPTMDQVLVRELLEFCLMASRTLNVDPELQQTWQSAIRQLPPLRIGRRGQLQEWLEDYEEAQPEHRHLAHMYALYPGSQITPHHTPELSRAARITLENRNSRADLEDIEFTAALFGLYYARLHDGNQAVKHIGHLIGELSFDNMLTYSKPGVAGAETNIFVIDGNFGGTAALAEMLLQSHEGEIHLLPALPDLWPTGKVTGLRAKGNIEVDISWEKGQLSQVRLKAFSDGRVKVFFAGRQTELELQQGSVYELL</sequence>
<feature type="domain" description="Glycosyl hydrolase family 95 N-terminal" evidence="1">
    <location>
        <begin position="6"/>
        <end position="259"/>
    </location>
</feature>
<name>A0ABW9SYV1_9BACL</name>
<dbReference type="PIRSF" id="PIRSF007663">
    <property type="entry name" value="UCP007663"/>
    <property type="match status" value="1"/>
</dbReference>
<evidence type="ECO:0000313" key="4">
    <source>
        <dbReference type="EMBL" id="MUG65105.1"/>
    </source>
</evidence>
<dbReference type="RefSeq" id="WP_330163926.1">
    <property type="nucleotide sequence ID" value="NZ_WOAA01000002.1"/>
</dbReference>
<comment type="caution">
    <text evidence="4">The sequence shown here is derived from an EMBL/GenBank/DDBJ whole genome shotgun (WGS) entry which is preliminary data.</text>
</comment>
<dbReference type="Gene3D" id="2.70.98.50">
    <property type="entry name" value="putative glycoside hydrolase family protein from bacillus halodurans"/>
    <property type="match status" value="1"/>
</dbReference>
<dbReference type="PANTHER" id="PTHR31084:SF0">
    <property type="entry name" value="ALPHA-L-FUCOSIDASE 2"/>
    <property type="match status" value="1"/>
</dbReference>
<dbReference type="InterPro" id="IPR054363">
    <property type="entry name" value="GH95_cat"/>
</dbReference>
<dbReference type="SUPFAM" id="SSF48208">
    <property type="entry name" value="Six-hairpin glycosidases"/>
    <property type="match status" value="1"/>
</dbReference>
<evidence type="ECO:0000313" key="5">
    <source>
        <dbReference type="Proteomes" id="UP000435177"/>
    </source>
</evidence>
<dbReference type="InterPro" id="IPR016518">
    <property type="entry name" value="Alpha-L-fucosidase"/>
</dbReference>
<evidence type="ECO:0000259" key="3">
    <source>
        <dbReference type="Pfam" id="PF22124"/>
    </source>
</evidence>
<dbReference type="Gene3D" id="1.50.10.10">
    <property type="match status" value="1"/>
</dbReference>
<keyword evidence="4" id="KW-0378">Hydrolase</keyword>